<dbReference type="Proteomes" id="UP001529343">
    <property type="component" value="Unassembled WGS sequence"/>
</dbReference>
<keyword evidence="1" id="KW-0812">Transmembrane</keyword>
<feature type="transmembrane region" description="Helical" evidence="1">
    <location>
        <begin position="152"/>
        <end position="168"/>
    </location>
</feature>
<keyword evidence="3" id="KW-1185">Reference proteome</keyword>
<proteinExistence type="predicted"/>
<accession>A0ABT7UXG7</accession>
<organism evidence="2 3">
    <name type="scientific">Limosilactobacillus pontis</name>
    <dbReference type="NCBI Taxonomy" id="35787"/>
    <lineage>
        <taxon>Bacteria</taxon>
        <taxon>Bacillati</taxon>
        <taxon>Bacillota</taxon>
        <taxon>Bacilli</taxon>
        <taxon>Lactobacillales</taxon>
        <taxon>Lactobacillaceae</taxon>
        <taxon>Limosilactobacillus</taxon>
    </lineage>
</organism>
<feature type="transmembrane region" description="Helical" evidence="1">
    <location>
        <begin position="7"/>
        <end position="30"/>
    </location>
</feature>
<feature type="transmembrane region" description="Helical" evidence="1">
    <location>
        <begin position="77"/>
        <end position="98"/>
    </location>
</feature>
<evidence type="ECO:0000256" key="1">
    <source>
        <dbReference type="SAM" id="Phobius"/>
    </source>
</evidence>
<feature type="transmembrane region" description="Helical" evidence="1">
    <location>
        <begin position="267"/>
        <end position="286"/>
    </location>
</feature>
<keyword evidence="1" id="KW-1133">Transmembrane helix</keyword>
<feature type="transmembrane region" description="Helical" evidence="1">
    <location>
        <begin position="104"/>
        <end position="122"/>
    </location>
</feature>
<gene>
    <name evidence="2" type="ORF">QUW44_04380</name>
</gene>
<feature type="transmembrane region" description="Helical" evidence="1">
    <location>
        <begin position="36"/>
        <end position="56"/>
    </location>
</feature>
<feature type="transmembrane region" description="Helical" evidence="1">
    <location>
        <begin position="331"/>
        <end position="353"/>
    </location>
</feature>
<feature type="transmembrane region" description="Helical" evidence="1">
    <location>
        <begin position="293"/>
        <end position="311"/>
    </location>
</feature>
<evidence type="ECO:0000313" key="2">
    <source>
        <dbReference type="EMBL" id="MDM8266401.1"/>
    </source>
</evidence>
<protein>
    <submittedName>
        <fullName evidence="2">NCS2 family permease</fullName>
    </submittedName>
</protein>
<keyword evidence="1" id="KW-0472">Membrane</keyword>
<feature type="transmembrane region" description="Helical" evidence="1">
    <location>
        <begin position="129"/>
        <end position="146"/>
    </location>
</feature>
<evidence type="ECO:0000313" key="3">
    <source>
        <dbReference type="Proteomes" id="UP001529343"/>
    </source>
</evidence>
<name>A0ABT7UXG7_9LACO</name>
<sequence length="359" mass="37891">MHWFADLMAAIGVVLNGIPQGIMAMGLGFAVFPTTFSFLLVAAINFIFHSVAPVSFQAESLALTGNLGRNTREFTSIIFGGSIIMAIIGFTGVLTRIVHLFGNHIITAMMAGVGIMLAKIALDMSKVHRHSLTGWLSILVAVITYLISKDLVWTICLSVILSSLYAVFGEHYQASLPANVTVRKFIFTKPMFNLRILRGALSLACLNIGANLSYGLITGQMTGIKPNPVNLNLLTSSQALADMGTSLLGGAPVETIISATASAPEPVIAGCLMMLIMAAILALGWLQKIGKYVPSSSIAGFLFVLGMFVTFPENAASALAGKEQLVAATTMLVTALVDPFVGLLSGGLLKVLLPLFASL</sequence>
<feature type="transmembrane region" description="Helical" evidence="1">
    <location>
        <begin position="196"/>
        <end position="217"/>
    </location>
</feature>
<dbReference type="RefSeq" id="WP_283593684.1">
    <property type="nucleotide sequence ID" value="NZ_JAUDDW010000012.1"/>
</dbReference>
<comment type="caution">
    <text evidence="2">The sequence shown here is derived from an EMBL/GenBank/DDBJ whole genome shotgun (WGS) entry which is preliminary data.</text>
</comment>
<dbReference type="EMBL" id="JAUDDW010000012">
    <property type="protein sequence ID" value="MDM8266401.1"/>
    <property type="molecule type" value="Genomic_DNA"/>
</dbReference>
<reference evidence="3" key="1">
    <citation type="submission" date="2023-06" db="EMBL/GenBank/DDBJ databases">
        <title>Identification and characterization of horizontal gene transfer across gut microbiota members of farm animals based on homology search.</title>
        <authorList>
            <person name="Zeman M."/>
            <person name="Kubasova T."/>
            <person name="Jahodarova E."/>
            <person name="Nykrynova M."/>
            <person name="Rychlik I."/>
        </authorList>
    </citation>
    <scope>NUCLEOTIDE SEQUENCE [LARGE SCALE GENOMIC DNA]</scope>
    <source>
        <strain evidence="3">161_Gplus</strain>
    </source>
</reference>